<dbReference type="RefSeq" id="WP_181931167.1">
    <property type="nucleotide sequence ID" value="NZ_CP054698.1"/>
</dbReference>
<accession>A0A7D7QRP5</accession>
<dbReference type="EMBL" id="CP054698">
    <property type="protein sequence ID" value="QMS87943.1"/>
    <property type="molecule type" value="Genomic_DNA"/>
</dbReference>
<organism evidence="1 2">
    <name type="scientific">Nostoc edaphicum CCNP1411</name>
    <dbReference type="NCBI Taxonomy" id="1472755"/>
    <lineage>
        <taxon>Bacteria</taxon>
        <taxon>Bacillati</taxon>
        <taxon>Cyanobacteriota</taxon>
        <taxon>Cyanophyceae</taxon>
        <taxon>Nostocales</taxon>
        <taxon>Nostocaceae</taxon>
        <taxon>Nostoc</taxon>
    </lineage>
</organism>
<dbReference type="KEGG" id="ned:HUN01_10205"/>
<evidence type="ECO:0000313" key="2">
    <source>
        <dbReference type="Proteomes" id="UP000514713"/>
    </source>
</evidence>
<keyword evidence="2" id="KW-1185">Reference proteome</keyword>
<sequence>MEYLKRFLEYAPEAYDAIRNADDVAGIVCNTGWAEFRIRRIKKHLFYDEHQLDYDLGFNRFSPDPDIADAWIRLQQGNFNPEDLRLLEHEYFESRFEGIFHTNYRTAHDATERSGRLWSPSVT</sequence>
<reference evidence="2" key="1">
    <citation type="submission" date="2020-06" db="EMBL/GenBank/DDBJ databases">
        <title>Nostoc edaphicum CCNP1411 genome.</title>
        <authorList>
            <person name="Fidor A."/>
            <person name="Grabski M."/>
            <person name="Gawor J."/>
            <person name="Gromadka R."/>
            <person name="Wegrzyn G."/>
            <person name="Mazur-Marzec H."/>
        </authorList>
    </citation>
    <scope>NUCLEOTIDE SEQUENCE [LARGE SCALE GENOMIC DNA]</scope>
    <source>
        <strain evidence="2">CCNP1411</strain>
    </source>
</reference>
<proteinExistence type="predicted"/>
<dbReference type="Proteomes" id="UP000514713">
    <property type="component" value="Chromosome"/>
</dbReference>
<protein>
    <submittedName>
        <fullName evidence="1">Uncharacterized protein</fullName>
    </submittedName>
</protein>
<evidence type="ECO:0000313" key="1">
    <source>
        <dbReference type="EMBL" id="QMS87943.1"/>
    </source>
</evidence>
<gene>
    <name evidence="1" type="ORF">HUN01_10205</name>
</gene>
<name>A0A7D7QRP5_9NOSO</name>
<dbReference type="AlphaFoldDB" id="A0A7D7QRP5"/>